<evidence type="ECO:0000256" key="5">
    <source>
        <dbReference type="ARBA" id="ARBA00022824"/>
    </source>
</evidence>
<keyword evidence="10" id="KW-0834">Unfolded protein response</keyword>
<dbReference type="GO" id="GO:0004694">
    <property type="term" value="F:eukaryotic translation initiation factor 2alpha kinase activity"/>
    <property type="evidence" value="ECO:0007669"/>
    <property type="project" value="TreeGrafter"/>
</dbReference>
<evidence type="ECO:0000256" key="1">
    <source>
        <dbReference type="ARBA" id="ARBA00004115"/>
    </source>
</evidence>
<dbReference type="EMBL" id="AZBU02000001">
    <property type="protein sequence ID" value="TMS36817.1"/>
    <property type="molecule type" value="Genomic_DNA"/>
</dbReference>
<dbReference type="SUPFAM" id="SSF56112">
    <property type="entry name" value="Protein kinase-like (PK-like)"/>
    <property type="match status" value="1"/>
</dbReference>
<dbReference type="AlphaFoldDB" id="A0A4U8UXD6"/>
<dbReference type="PROSITE" id="PS00108">
    <property type="entry name" value="PROTEIN_KINASE_ST"/>
    <property type="match status" value="1"/>
</dbReference>
<dbReference type="OrthoDB" id="5864419at2759"/>
<dbReference type="PANTHER" id="PTHR11042:SF91">
    <property type="entry name" value="EUKARYOTIC TRANSLATION INITIATION FACTOR 2-ALPHA KINASE"/>
    <property type="match status" value="1"/>
</dbReference>
<dbReference type="PROSITE" id="PS50011">
    <property type="entry name" value="PROTEIN_KINASE_DOM"/>
    <property type="match status" value="1"/>
</dbReference>
<evidence type="ECO:0000256" key="15">
    <source>
        <dbReference type="SAM" id="SignalP"/>
    </source>
</evidence>
<reference evidence="17 18" key="1">
    <citation type="journal article" date="2015" name="Genome Biol.">
        <title>Comparative genomics of Steinernema reveals deeply conserved gene regulatory networks.</title>
        <authorList>
            <person name="Dillman A.R."/>
            <person name="Macchietto M."/>
            <person name="Porter C.F."/>
            <person name="Rogers A."/>
            <person name="Williams B."/>
            <person name="Antoshechkin I."/>
            <person name="Lee M.M."/>
            <person name="Goodwin Z."/>
            <person name="Lu X."/>
            <person name="Lewis E.E."/>
            <person name="Goodrich-Blair H."/>
            <person name="Stock S.P."/>
            <person name="Adams B.J."/>
            <person name="Sternberg P.W."/>
            <person name="Mortazavi A."/>
        </authorList>
    </citation>
    <scope>NUCLEOTIDE SEQUENCE [LARGE SCALE GENOMIC DNA]</scope>
    <source>
        <strain evidence="17 18">ALL</strain>
    </source>
</reference>
<dbReference type="SMART" id="SM00220">
    <property type="entry name" value="S_TKc"/>
    <property type="match status" value="1"/>
</dbReference>
<sequence length="1016" mass="113575">MRRCSTLFFIFLLHSGVCGHVSASQSGEDGFVTDEDYGEDAIQSTPQVEDNHIFGRPKNEDLSKVNICCNQGQTGVDNAHYVFVSTMDGRITALDVANEGKPSWSSDSFWDNAPLLGGTLSSSQINVNDMPYSLVPSLDGSLYMYSYTDGMLQPIPLNANIFLHASMMIGNDAIAGGKYVTVTGVDPISGRVRYRCGTENCDMAKDASKSESVSLVMQRIQNTVRGVDSVYGQERWNLSVSEYVLTLSRRSDGLAAPREQSHVSFRVSIAEGLISAYDSCGGRLWSRRMHSPVAKVYEMFQGTLKEISLFDHENVEISAYEELYSDSHTHSHIYFGTINHRPYIIPSPSARDELRRLALSEEINSYQPSTFSDLSPYRRSTLAIRDDSITSIIAGAYDNMSKGFSNSCPQNEVYTLVSASEPDDEESVRTHDEGNQGWFISKHRSTKQLEIEDHSDSSTLRRSYEPLRQLEQQCSRRKQLRDSIKNVFNTEESVSGRWRLATLILGILFLAAFGVGIMLYSKAPSMNNGNSQLTNTSTVTLQESAKQPEKNSSRECAGLRNDRAFSSQSTSEASCDHFTFHSKFLQDFDPVKCLGRGGFGIVFECKNKLDECSYAVKRIAVSDNKAAKERVRREVRAMAKLDHPGIIRYYHTWIEHPPKGWQADIDQKILSEMSCFSTSMTENVSESDCRETEEESSVLKHLSFPERARPGDRVDSVKALLARGDSWDVSFAKECTETSEESSSSGCGSEIDDVGYGPTSNTEDSDGIVFGGDPEDEKPPSERFIKRYSCGEGPLGPPVVFVATETSELHTSRAKTNYVYMYIQMELCQRETLHEWLLSNQTRDKQQMCRWFRELVDAVEYVHSQGLIHRDLKPQNIFFAANGRLKVGDLGLATQNLNGDRFVEGDDPAPFSDLCIHTGNVGTRTYMSPEQLLGKPYDSKIDVFALGLIFCEMIKSFVTVMERIEILQGLQKGSVSNILNSLSACDIDFIKWLTKMNPDQRPSCSGIIASEYLNLK</sequence>
<keyword evidence="5" id="KW-0256">Endoplasmic reticulum</keyword>
<dbReference type="Gene3D" id="1.10.510.10">
    <property type="entry name" value="Transferase(Phosphotransferase) domain 1"/>
    <property type="match status" value="1"/>
</dbReference>
<evidence type="ECO:0000256" key="9">
    <source>
        <dbReference type="ARBA" id="ARBA00023180"/>
    </source>
</evidence>
<keyword evidence="7" id="KW-0810">Translation regulation</keyword>
<dbReference type="Pfam" id="PF00069">
    <property type="entry name" value="Pkinase"/>
    <property type="match status" value="2"/>
</dbReference>
<evidence type="ECO:0000256" key="6">
    <source>
        <dbReference type="ARBA" id="ARBA00022840"/>
    </source>
</evidence>
<keyword evidence="3 13" id="KW-0547">Nucleotide-binding</keyword>
<keyword evidence="15" id="KW-0732">Signal</keyword>
<evidence type="ECO:0000256" key="11">
    <source>
        <dbReference type="ARBA" id="ARBA00037982"/>
    </source>
</evidence>
<evidence type="ECO:0000256" key="12">
    <source>
        <dbReference type="ARBA" id="ARBA00041500"/>
    </source>
</evidence>
<evidence type="ECO:0000256" key="7">
    <source>
        <dbReference type="ARBA" id="ARBA00022845"/>
    </source>
</evidence>
<evidence type="ECO:0000313" key="18">
    <source>
        <dbReference type="Proteomes" id="UP000298663"/>
    </source>
</evidence>
<dbReference type="InterPro" id="IPR011009">
    <property type="entry name" value="Kinase-like_dom_sf"/>
</dbReference>
<reference evidence="17 18" key="2">
    <citation type="journal article" date="2019" name="G3 (Bethesda)">
        <title>Hybrid Assembly of the Genome of the Entomopathogenic Nematode Steinernema carpocapsae Identifies the X-Chromosome.</title>
        <authorList>
            <person name="Serra L."/>
            <person name="Macchietto M."/>
            <person name="Macias-Munoz A."/>
            <person name="McGill C.J."/>
            <person name="Rodriguez I.M."/>
            <person name="Rodriguez B."/>
            <person name="Murad R."/>
            <person name="Mortazavi A."/>
        </authorList>
    </citation>
    <scope>NUCLEOTIDE SEQUENCE [LARGE SCALE GENOMIC DNA]</scope>
    <source>
        <strain evidence="17 18">ALL</strain>
    </source>
</reference>
<feature type="region of interest" description="Disordered" evidence="14">
    <location>
        <begin position="738"/>
        <end position="781"/>
    </location>
</feature>
<dbReference type="InterPro" id="IPR011047">
    <property type="entry name" value="Quinoprotein_ADH-like_sf"/>
</dbReference>
<dbReference type="PROSITE" id="PS00107">
    <property type="entry name" value="PROTEIN_KINASE_ATP"/>
    <property type="match status" value="1"/>
</dbReference>
<feature type="signal peptide" evidence="15">
    <location>
        <begin position="1"/>
        <end position="19"/>
    </location>
</feature>
<feature type="binding site" evidence="13">
    <location>
        <position position="617"/>
    </location>
    <ligand>
        <name>ATP</name>
        <dbReference type="ChEBI" id="CHEBI:30616"/>
    </ligand>
</feature>
<evidence type="ECO:0000256" key="3">
    <source>
        <dbReference type="ARBA" id="ARBA00022741"/>
    </source>
</evidence>
<keyword evidence="9" id="KW-0325">Glycoprotein</keyword>
<organism evidence="17 18">
    <name type="scientific">Steinernema carpocapsae</name>
    <name type="common">Entomopathogenic nematode</name>
    <dbReference type="NCBI Taxonomy" id="34508"/>
    <lineage>
        <taxon>Eukaryota</taxon>
        <taxon>Metazoa</taxon>
        <taxon>Ecdysozoa</taxon>
        <taxon>Nematoda</taxon>
        <taxon>Chromadorea</taxon>
        <taxon>Rhabditida</taxon>
        <taxon>Tylenchina</taxon>
        <taxon>Panagrolaimomorpha</taxon>
        <taxon>Strongyloidoidea</taxon>
        <taxon>Steinernematidae</taxon>
        <taxon>Steinernema</taxon>
    </lineage>
</organism>
<evidence type="ECO:0000256" key="8">
    <source>
        <dbReference type="ARBA" id="ARBA00023016"/>
    </source>
</evidence>
<evidence type="ECO:0000256" key="14">
    <source>
        <dbReference type="SAM" id="MobiDB-lite"/>
    </source>
</evidence>
<dbReference type="Proteomes" id="UP000298663">
    <property type="component" value="Chromosome X"/>
</dbReference>
<dbReference type="GO" id="GO:0006986">
    <property type="term" value="P:response to unfolded protein"/>
    <property type="evidence" value="ECO:0007669"/>
    <property type="project" value="UniProtKB-KW"/>
</dbReference>
<comment type="caution">
    <text evidence="17">The sequence shown here is derived from an EMBL/GenBank/DDBJ whole genome shotgun (WGS) entry which is preliminary data.</text>
</comment>
<evidence type="ECO:0000256" key="10">
    <source>
        <dbReference type="ARBA" id="ARBA00023230"/>
    </source>
</evidence>
<gene>
    <name evidence="17" type="ORF">L596_003896</name>
</gene>
<dbReference type="GO" id="GO:0005789">
    <property type="term" value="C:endoplasmic reticulum membrane"/>
    <property type="evidence" value="ECO:0007669"/>
    <property type="project" value="UniProtKB-SubCell"/>
</dbReference>
<dbReference type="InterPro" id="IPR008271">
    <property type="entry name" value="Ser/Thr_kinase_AS"/>
</dbReference>
<keyword evidence="4" id="KW-0418">Kinase</keyword>
<keyword evidence="6 13" id="KW-0067">ATP-binding</keyword>
<feature type="chain" id="PRO_5020620614" description="PRKR-like endoplasmic reticulum kinase" evidence="15">
    <location>
        <begin position="20"/>
        <end position="1016"/>
    </location>
</feature>
<dbReference type="InterPro" id="IPR017441">
    <property type="entry name" value="Protein_kinase_ATP_BS"/>
</dbReference>
<keyword evidence="8" id="KW-0346">Stress response</keyword>
<keyword evidence="18" id="KW-1185">Reference proteome</keyword>
<dbReference type="PANTHER" id="PTHR11042">
    <property type="entry name" value="EUKARYOTIC TRANSLATION INITIATION FACTOR 2-ALPHA KINASE EIF2-ALPHA KINASE -RELATED"/>
    <property type="match status" value="1"/>
</dbReference>
<accession>A0A4U8UXD6</accession>
<protein>
    <recommendedName>
        <fullName evidence="12">PRKR-like endoplasmic reticulum kinase</fullName>
    </recommendedName>
</protein>
<name>A0A4U8UXD6_STECR</name>
<evidence type="ECO:0000256" key="2">
    <source>
        <dbReference type="ARBA" id="ARBA00022679"/>
    </source>
</evidence>
<dbReference type="Gene3D" id="3.30.200.20">
    <property type="entry name" value="Phosphorylase Kinase, domain 1"/>
    <property type="match status" value="1"/>
</dbReference>
<dbReference type="EMBL" id="CM016762">
    <property type="protein sequence ID" value="TMS36817.1"/>
    <property type="molecule type" value="Genomic_DNA"/>
</dbReference>
<evidence type="ECO:0000313" key="17">
    <source>
        <dbReference type="EMBL" id="TMS36817.1"/>
    </source>
</evidence>
<proteinExistence type="inferred from homology"/>
<dbReference type="GO" id="GO:0005634">
    <property type="term" value="C:nucleus"/>
    <property type="evidence" value="ECO:0007669"/>
    <property type="project" value="TreeGrafter"/>
</dbReference>
<dbReference type="FunFam" id="3.30.200.20:FF:000706">
    <property type="entry name" value="Protein kinase"/>
    <property type="match status" value="1"/>
</dbReference>
<evidence type="ECO:0000256" key="4">
    <source>
        <dbReference type="ARBA" id="ARBA00022777"/>
    </source>
</evidence>
<comment type="subcellular location">
    <subcellularLocation>
        <location evidence="1">Endoplasmic reticulum membrane</location>
        <topology evidence="1">Single-pass type I membrane protein</topology>
    </subcellularLocation>
</comment>
<comment type="similarity">
    <text evidence="11">Belongs to the protein kinase superfamily. Ser/Thr protein kinase family. GCN2 subfamily.</text>
</comment>
<dbReference type="Gene3D" id="2.130.10.10">
    <property type="entry name" value="YVTN repeat-like/Quinoprotein amine dehydrogenase"/>
    <property type="match status" value="1"/>
</dbReference>
<dbReference type="InterPro" id="IPR000719">
    <property type="entry name" value="Prot_kinase_dom"/>
</dbReference>
<evidence type="ECO:0000256" key="13">
    <source>
        <dbReference type="PROSITE-ProRule" id="PRU10141"/>
    </source>
</evidence>
<dbReference type="GO" id="GO:0005524">
    <property type="term" value="F:ATP binding"/>
    <property type="evidence" value="ECO:0007669"/>
    <property type="project" value="UniProtKB-UniRule"/>
</dbReference>
<keyword evidence="2" id="KW-0808">Transferase</keyword>
<evidence type="ECO:0000259" key="16">
    <source>
        <dbReference type="PROSITE" id="PS50011"/>
    </source>
</evidence>
<dbReference type="STRING" id="34508.A0A4U8UXD6"/>
<dbReference type="InterPro" id="IPR050339">
    <property type="entry name" value="CC_SR_Kinase"/>
</dbReference>
<dbReference type="InterPro" id="IPR015943">
    <property type="entry name" value="WD40/YVTN_repeat-like_dom_sf"/>
</dbReference>
<feature type="domain" description="Protein kinase" evidence="16">
    <location>
        <begin position="588"/>
        <end position="1013"/>
    </location>
</feature>
<dbReference type="SUPFAM" id="SSF50998">
    <property type="entry name" value="Quinoprotein alcohol dehydrogenase-like"/>
    <property type="match status" value="1"/>
</dbReference>